<dbReference type="InterPro" id="IPR019998">
    <property type="entry name" value="Membr_insert_YidC"/>
</dbReference>
<dbReference type="PANTHER" id="PTHR12428:SF65">
    <property type="entry name" value="CYTOCHROME C OXIDASE ASSEMBLY PROTEIN COX18, MITOCHONDRIAL"/>
    <property type="match status" value="1"/>
</dbReference>
<feature type="transmembrane region" description="Helical" evidence="13">
    <location>
        <begin position="360"/>
        <end position="376"/>
    </location>
</feature>
<dbReference type="Proteomes" id="UP000218765">
    <property type="component" value="Chromosome"/>
</dbReference>
<accession>A0A1Z4VN06</accession>
<evidence type="ECO:0000256" key="3">
    <source>
        <dbReference type="ARBA" id="ARBA00015325"/>
    </source>
</evidence>
<keyword evidence="8 13" id="KW-1133">Transmembrane helix</keyword>
<dbReference type="GO" id="GO:0051205">
    <property type="term" value="P:protein insertion into membrane"/>
    <property type="evidence" value="ECO:0007669"/>
    <property type="project" value="TreeGrafter"/>
</dbReference>
<dbReference type="NCBIfam" id="TIGR03592">
    <property type="entry name" value="yidC_oxa1_cterm"/>
    <property type="match status" value="1"/>
</dbReference>
<evidence type="ECO:0000256" key="10">
    <source>
        <dbReference type="ARBA" id="ARBA00023186"/>
    </source>
</evidence>
<evidence type="ECO:0000256" key="1">
    <source>
        <dbReference type="ARBA" id="ARBA00004429"/>
    </source>
</evidence>
<dbReference type="NCBIfam" id="TIGR03593">
    <property type="entry name" value="yidC_nterm"/>
    <property type="match status" value="1"/>
</dbReference>
<comment type="caution">
    <text evidence="13">Lacks conserved residue(s) required for the propagation of feature annotation.</text>
</comment>
<evidence type="ECO:0000313" key="18">
    <source>
        <dbReference type="Proteomes" id="UP000218765"/>
    </source>
</evidence>
<name>A0A1Z4VN06_9GAMM</name>
<keyword evidence="10 13" id="KW-0143">Chaperone</keyword>
<dbReference type="PRINTS" id="PR00701">
    <property type="entry name" value="60KDINNERMP"/>
</dbReference>
<dbReference type="RefSeq" id="WP_096363851.1">
    <property type="nucleotide sequence ID" value="NZ_AP018052.1"/>
</dbReference>
<evidence type="ECO:0000256" key="6">
    <source>
        <dbReference type="ARBA" id="ARBA00022692"/>
    </source>
</evidence>
<gene>
    <name evidence="13" type="primary">yidC</name>
    <name evidence="17" type="ORF">FOKN1_0200</name>
</gene>
<dbReference type="InterPro" id="IPR001708">
    <property type="entry name" value="YidC/ALB3/OXA1/COX18"/>
</dbReference>
<evidence type="ECO:0000256" key="14">
    <source>
        <dbReference type="SAM" id="MobiDB-lite"/>
    </source>
</evidence>
<evidence type="ECO:0000256" key="8">
    <source>
        <dbReference type="ARBA" id="ARBA00022989"/>
    </source>
</evidence>
<keyword evidence="18" id="KW-1185">Reference proteome</keyword>
<keyword evidence="4 13" id="KW-0813">Transport</keyword>
<evidence type="ECO:0000256" key="9">
    <source>
        <dbReference type="ARBA" id="ARBA00023136"/>
    </source>
</evidence>
<proteinExistence type="inferred from homology"/>
<dbReference type="InterPro" id="IPR028055">
    <property type="entry name" value="YidC/Oxa/ALB_C"/>
</dbReference>
<dbReference type="GO" id="GO:0005886">
    <property type="term" value="C:plasma membrane"/>
    <property type="evidence" value="ECO:0007669"/>
    <property type="project" value="UniProtKB-SubCell"/>
</dbReference>
<dbReference type="Gene3D" id="2.70.98.90">
    <property type="match status" value="1"/>
</dbReference>
<comment type="function">
    <text evidence="13">Required for the insertion and/or proper folding and/or complex formation of integral membrane proteins into the membrane. Involved in integration of membrane proteins that insert both dependently and independently of the Sec translocase complex, as well as at least some lipoproteins. Aids folding of multispanning membrane proteins.</text>
</comment>
<feature type="region of interest" description="Disordered" evidence="14">
    <location>
        <begin position="34"/>
        <end position="75"/>
    </location>
</feature>
<evidence type="ECO:0000256" key="12">
    <source>
        <dbReference type="ARBA" id="ARBA00033342"/>
    </source>
</evidence>
<comment type="similarity">
    <text evidence="2 13">Belongs to the OXA1/ALB3/YidC family. Type 1 subfamily.</text>
</comment>
<dbReference type="AlphaFoldDB" id="A0A1Z4VN06"/>
<organism evidence="17 18">
    <name type="scientific">Thiohalobacter thiocyanaticus</name>
    <dbReference type="NCBI Taxonomy" id="585455"/>
    <lineage>
        <taxon>Bacteria</taxon>
        <taxon>Pseudomonadati</taxon>
        <taxon>Pseudomonadota</taxon>
        <taxon>Gammaproteobacteria</taxon>
        <taxon>Thiohalobacterales</taxon>
        <taxon>Thiohalobacteraceae</taxon>
        <taxon>Thiohalobacter</taxon>
    </lineage>
</organism>
<keyword evidence="6 13" id="KW-0812">Transmembrane</keyword>
<evidence type="ECO:0000256" key="11">
    <source>
        <dbReference type="ARBA" id="ARBA00033245"/>
    </source>
</evidence>
<evidence type="ECO:0000259" key="15">
    <source>
        <dbReference type="Pfam" id="PF02096"/>
    </source>
</evidence>
<reference evidence="17 18" key="1">
    <citation type="submission" date="2017-05" db="EMBL/GenBank/DDBJ databases">
        <title>Thiocyanate degradation by Thiohalobacter thiocyanaticus FOKN1.</title>
        <authorList>
            <person name="Oshiki M."/>
            <person name="Fukushima T."/>
            <person name="Kawano S."/>
            <person name="Nakagawa J."/>
        </authorList>
    </citation>
    <scope>NUCLEOTIDE SEQUENCE [LARGE SCALE GENOMIC DNA]</scope>
    <source>
        <strain evidence="17 18">FOKN1</strain>
    </source>
</reference>
<dbReference type="OrthoDB" id="9780552at2"/>
<comment type="subunit">
    <text evidence="13">Interacts with the Sec translocase complex via SecD. Specifically interacts with transmembrane segments of nascent integral membrane proteins during membrane integration.</text>
</comment>
<dbReference type="PRINTS" id="PR01900">
    <property type="entry name" value="YIDCPROTEIN"/>
</dbReference>
<keyword evidence="9 13" id="KW-0472">Membrane</keyword>
<dbReference type="HAMAP" id="MF_01810">
    <property type="entry name" value="YidC_type1"/>
    <property type="match status" value="1"/>
</dbReference>
<evidence type="ECO:0000256" key="4">
    <source>
        <dbReference type="ARBA" id="ARBA00022448"/>
    </source>
</evidence>
<comment type="subcellular location">
    <subcellularLocation>
        <location evidence="1">Cell inner membrane</location>
        <topology evidence="1">Multi-pass membrane protein</topology>
    </subcellularLocation>
    <subcellularLocation>
        <location evidence="13">Cell membrane</location>
        <topology evidence="13">Multi-pass membrane protein</topology>
    </subcellularLocation>
</comment>
<evidence type="ECO:0000256" key="2">
    <source>
        <dbReference type="ARBA" id="ARBA00010527"/>
    </source>
</evidence>
<evidence type="ECO:0000256" key="5">
    <source>
        <dbReference type="ARBA" id="ARBA00022475"/>
    </source>
</evidence>
<dbReference type="CDD" id="cd19961">
    <property type="entry name" value="EcYidC-like_peri"/>
    <property type="match status" value="1"/>
</dbReference>
<feature type="transmembrane region" description="Helical" evidence="13">
    <location>
        <begin position="499"/>
        <end position="523"/>
    </location>
</feature>
<dbReference type="GO" id="GO:0032977">
    <property type="term" value="F:membrane insertase activity"/>
    <property type="evidence" value="ECO:0007669"/>
    <property type="project" value="InterPro"/>
</dbReference>
<protein>
    <recommendedName>
        <fullName evidence="3 13">Membrane protein insertase YidC</fullName>
    </recommendedName>
    <alternativeName>
        <fullName evidence="12 13">Foldase YidC</fullName>
    </alternativeName>
    <alternativeName>
        <fullName evidence="11 13">Membrane integrase YidC</fullName>
    </alternativeName>
    <alternativeName>
        <fullName evidence="13">Membrane protein YidC</fullName>
    </alternativeName>
</protein>
<evidence type="ECO:0000256" key="13">
    <source>
        <dbReference type="HAMAP-Rule" id="MF_01810"/>
    </source>
</evidence>
<dbReference type="CDD" id="cd20070">
    <property type="entry name" value="5TM_YidC_Alb3"/>
    <property type="match status" value="1"/>
</dbReference>
<dbReference type="Pfam" id="PF14849">
    <property type="entry name" value="YidC_periplas"/>
    <property type="match status" value="1"/>
</dbReference>
<evidence type="ECO:0000259" key="16">
    <source>
        <dbReference type="Pfam" id="PF14849"/>
    </source>
</evidence>
<dbReference type="Pfam" id="PF02096">
    <property type="entry name" value="60KD_IMP"/>
    <property type="match status" value="1"/>
</dbReference>
<dbReference type="InterPro" id="IPR038221">
    <property type="entry name" value="YidC_periplasmic_sf"/>
</dbReference>
<dbReference type="EMBL" id="AP018052">
    <property type="protein sequence ID" value="BAZ92604.1"/>
    <property type="molecule type" value="Genomic_DNA"/>
</dbReference>
<sequence length="545" mass="61627">MDNQRLILFIALSFVVLLLWEAWQRDYAPEPVPVETRAESAAGAESTPAADVPDALPQTGMTAEAEPTPDPGSRRVRVVTDVLDIEIDTRGGDLVGAALLDYPIDADKPDIPVRLLHERPSDIFVVQSGLRTPDSTEPTHHVTFSSARDEWRLQPGQDELTVELTWTSPEGIEVIKRYRFTRGDYLVELEQQVSNTTGKPWRGRQYRQLQRSEVSGQGQAFIYTYTGGVIYSPEEKYEKYDFGDMRDTPLARDISGGWAAMIQHYFLAAWLPAPGETNHYYSKALSDNRYVLGLAAPAVSVPPGGEHTFSSRLFVGPKLQDRLKEIAPGLELTADYGMLTILAKPIFWLLEKIHDLVGNWGWSIIILTLLIKLLFYKPSEMSYKSMAQMRKLAPRLKTLKERYGDDKQKLNQAMMELYKTEKINPLGGCLPILIQIPVFIALYWVLLESVELRQADFALWLNDLSSKDPYYILPLIMGATMFIQQKLNPAPLDPIQAKVMMILPVVFTVFFAFFPSGLVLYWVTNNVLSIAQQWVITRRIEQGGK</sequence>
<evidence type="ECO:0000313" key="17">
    <source>
        <dbReference type="EMBL" id="BAZ92604.1"/>
    </source>
</evidence>
<dbReference type="KEGG" id="ttc:FOKN1_0200"/>
<keyword evidence="5 13" id="KW-1003">Cell membrane</keyword>
<feature type="domain" description="Membrane insertase YidC/Oxa/ALB C-terminal" evidence="15">
    <location>
        <begin position="360"/>
        <end position="538"/>
    </location>
</feature>
<dbReference type="GO" id="GO:0015031">
    <property type="term" value="P:protein transport"/>
    <property type="evidence" value="ECO:0007669"/>
    <property type="project" value="UniProtKB-KW"/>
</dbReference>
<keyword evidence="7 13" id="KW-0653">Protein transport</keyword>
<dbReference type="InterPro" id="IPR047196">
    <property type="entry name" value="YidC_ALB_C"/>
</dbReference>
<dbReference type="NCBIfam" id="NF002352">
    <property type="entry name" value="PRK01318.1-3"/>
    <property type="match status" value="1"/>
</dbReference>
<feature type="transmembrane region" description="Helical" evidence="13">
    <location>
        <begin position="423"/>
        <end position="446"/>
    </location>
</feature>
<feature type="domain" description="Membrane insertase YidC N-terminal" evidence="16">
    <location>
        <begin position="75"/>
        <end position="349"/>
    </location>
</feature>
<dbReference type="PANTHER" id="PTHR12428">
    <property type="entry name" value="OXA1"/>
    <property type="match status" value="1"/>
</dbReference>
<dbReference type="InterPro" id="IPR028053">
    <property type="entry name" value="Membr_insert_YidC_N"/>
</dbReference>
<evidence type="ECO:0000256" key="7">
    <source>
        <dbReference type="ARBA" id="ARBA00022927"/>
    </source>
</evidence>